<dbReference type="Proteomes" id="UP000442990">
    <property type="component" value="Unassembled WGS sequence"/>
</dbReference>
<dbReference type="PANTHER" id="PTHR44858">
    <property type="entry name" value="TETRATRICOPEPTIDE REPEAT PROTEIN 6"/>
    <property type="match status" value="1"/>
</dbReference>
<feature type="repeat" description="TPR" evidence="3">
    <location>
        <begin position="621"/>
        <end position="654"/>
    </location>
</feature>
<sequence length="1111" mass="122860">MVRARPSMQELIEGRRRHGFVGRGAERALFRANFELPPEDERHRFLFHVHGDAGVGKSFLLREMEQLAVEKGALTAYIDENATGLPEAMEAMSRQFAAQGHRFKELNRLLTAYHERRHEAQTAVLAPQDAERAGPSAAGLTVARAGLLGLGMVPGVGALAGIMDPAQLSQGADWLHARVSARLRSQEDVRLVLAPQAVLTPVLVAELSEAAPAVPWIVLFLDTYERTGPFLDGWLHTMMTTREYGVLPATVVVVTAGQRPLDTARWGGFGDFVTDLPLGPFTETEARGLLAGKGVVSEPVVAEVLRLTGGLPLLVSTLAEQRPADAGDVGDPSATAVERFLKWEPDPLRRAVALACALPRSLDLDVFRAAVERADEEHADDESGALFDWLRALPFVDGRGDRVRYHDLVREAMLRLQRRHSPRGWTERHERLAEVFRRWRDEAGRGLADPDEVWRHEPWQRLRLEESYHRLCASPRAALGDALHTMVWACRVDRVAGRTWARMLQEAGDVAGAPALGELGRSLTGALADDGDGVGRAMELMLASPALQGPGRALAHGVRARELRIAGEYTRALGEYDRALELDPDEGRVHYGRGLTHQLLGDHPAALAAFDRADELLPATGWIIAERAETHRMAGRMEEAAADFDRAVALDPTNADALASRAVCRHALGRFEEAAADFDRALSIDGDLLWPLVRRARLRRDTDEWEKAFADLDRAARLEPDSAWVASERGDTYRLAGRFEEAVAELGRAVTLEPDHPSALASRGVAHHELGHGQEALADLDRAVELVPEYSWALVMRARARRRLADLPGAYEDLRRALAADPDADWIELELGNTYRLEDRNEEAIAVFRRLLERDPGNVSAMGCLGAAHHDLRDHAEALVWLDRALTADPDYAYARDQRARVFLATGRIERALADWERQIALGGATDTARLEIVELLVHCGRWDEATARLAEAGPEPGPDDDLVPNRDHLRVEVLRHTGRWERARHLAERLRAEDALSGTFQLAMTEQRSRGRTAAEPWWRELALLLEAEPEERVRASGRCIVGWALAEWAAADRELDGLLSMDPDWDELADLVDVLAELLRCPGGETAELAPRLAAVTAARDAVRERHTG</sequence>
<dbReference type="EMBL" id="WBKG01000008">
    <property type="protein sequence ID" value="KAB1988397.1"/>
    <property type="molecule type" value="Genomic_DNA"/>
</dbReference>
<dbReference type="GO" id="GO:0009279">
    <property type="term" value="C:cell outer membrane"/>
    <property type="evidence" value="ECO:0007669"/>
    <property type="project" value="TreeGrafter"/>
</dbReference>
<dbReference type="SUPFAM" id="SSF48452">
    <property type="entry name" value="TPR-like"/>
    <property type="match status" value="2"/>
</dbReference>
<dbReference type="Pfam" id="PF13414">
    <property type="entry name" value="TPR_11"/>
    <property type="match status" value="1"/>
</dbReference>
<organism evidence="4 5">
    <name type="scientific">Streptomyces triticiradicis</name>
    <dbReference type="NCBI Taxonomy" id="2651189"/>
    <lineage>
        <taxon>Bacteria</taxon>
        <taxon>Bacillati</taxon>
        <taxon>Actinomycetota</taxon>
        <taxon>Actinomycetes</taxon>
        <taxon>Kitasatosporales</taxon>
        <taxon>Streptomycetaceae</taxon>
        <taxon>Streptomyces</taxon>
    </lineage>
</organism>
<evidence type="ECO:0000256" key="3">
    <source>
        <dbReference type="PROSITE-ProRule" id="PRU00339"/>
    </source>
</evidence>
<dbReference type="SMART" id="SM00028">
    <property type="entry name" value="TPR"/>
    <property type="match status" value="11"/>
</dbReference>
<dbReference type="AlphaFoldDB" id="A0A7J5DI86"/>
<dbReference type="InterPro" id="IPR050498">
    <property type="entry name" value="Ycf3"/>
</dbReference>
<feature type="repeat" description="TPR" evidence="3">
    <location>
        <begin position="553"/>
        <end position="586"/>
    </location>
</feature>
<feature type="repeat" description="TPR" evidence="3">
    <location>
        <begin position="757"/>
        <end position="790"/>
    </location>
</feature>
<feature type="repeat" description="TPR" evidence="3">
    <location>
        <begin position="655"/>
        <end position="688"/>
    </location>
</feature>
<dbReference type="RefSeq" id="WP_151469309.1">
    <property type="nucleotide sequence ID" value="NZ_WBKG01000008.1"/>
</dbReference>
<dbReference type="InterPro" id="IPR019734">
    <property type="entry name" value="TPR_rpt"/>
</dbReference>
<dbReference type="PROSITE" id="PS50005">
    <property type="entry name" value="TPR"/>
    <property type="match status" value="8"/>
</dbReference>
<proteinExistence type="predicted"/>
<feature type="repeat" description="TPR" evidence="3">
    <location>
        <begin position="825"/>
        <end position="858"/>
    </location>
</feature>
<gene>
    <name evidence="4" type="ORF">F8144_12215</name>
</gene>
<feature type="repeat" description="TPR" evidence="3">
    <location>
        <begin position="859"/>
        <end position="892"/>
    </location>
</feature>
<feature type="repeat" description="TPR" evidence="3">
    <location>
        <begin position="723"/>
        <end position="756"/>
    </location>
</feature>
<evidence type="ECO:0000313" key="4">
    <source>
        <dbReference type="EMBL" id="KAB1988397.1"/>
    </source>
</evidence>
<evidence type="ECO:0000256" key="1">
    <source>
        <dbReference type="ARBA" id="ARBA00022737"/>
    </source>
</evidence>
<keyword evidence="1" id="KW-0677">Repeat</keyword>
<comment type="caution">
    <text evidence="4">The sequence shown here is derived from an EMBL/GenBank/DDBJ whole genome shotgun (WGS) entry which is preliminary data.</text>
</comment>
<dbReference type="InterPro" id="IPR011990">
    <property type="entry name" value="TPR-like_helical_dom_sf"/>
</dbReference>
<dbReference type="PANTHER" id="PTHR44858:SF1">
    <property type="entry name" value="UDP-N-ACETYLGLUCOSAMINE--PEPTIDE N-ACETYLGLUCOSAMINYLTRANSFERASE SPINDLY-RELATED"/>
    <property type="match status" value="1"/>
</dbReference>
<reference evidence="4 5" key="1">
    <citation type="submission" date="2019-09" db="EMBL/GenBank/DDBJ databases">
        <title>Isolation and identification of active actinomycetes.</title>
        <authorList>
            <person name="Yu Z."/>
            <person name="Han C."/>
            <person name="Yu B."/>
        </authorList>
    </citation>
    <scope>NUCLEOTIDE SEQUENCE [LARGE SCALE GENOMIC DNA]</scope>
    <source>
        <strain evidence="4 5">NEAU-H2</strain>
    </source>
</reference>
<accession>A0A7J5DI86</accession>
<evidence type="ECO:0000313" key="5">
    <source>
        <dbReference type="Proteomes" id="UP000442990"/>
    </source>
</evidence>
<feature type="repeat" description="TPR" evidence="3">
    <location>
        <begin position="587"/>
        <end position="620"/>
    </location>
</feature>
<name>A0A7J5DI86_9ACTN</name>
<protein>
    <submittedName>
        <fullName evidence="4">Tetratricopeptide repeat protein</fullName>
    </submittedName>
</protein>
<dbReference type="GO" id="GO:0046813">
    <property type="term" value="P:receptor-mediated virion attachment to host cell"/>
    <property type="evidence" value="ECO:0007669"/>
    <property type="project" value="TreeGrafter"/>
</dbReference>
<dbReference type="Pfam" id="PF13432">
    <property type="entry name" value="TPR_16"/>
    <property type="match status" value="3"/>
</dbReference>
<keyword evidence="5" id="KW-1185">Reference proteome</keyword>
<keyword evidence="2 3" id="KW-0802">TPR repeat</keyword>
<dbReference type="Gene3D" id="1.25.40.10">
    <property type="entry name" value="Tetratricopeptide repeat domain"/>
    <property type="match status" value="4"/>
</dbReference>
<evidence type="ECO:0000256" key="2">
    <source>
        <dbReference type="ARBA" id="ARBA00022803"/>
    </source>
</evidence>